<dbReference type="InterPro" id="IPR025192">
    <property type="entry name" value="Succ_DH/fum_Rdtase_N"/>
</dbReference>
<dbReference type="PANTHER" id="PTHR11921">
    <property type="entry name" value="SUCCINATE DEHYDROGENASE IRON-SULFUR PROTEIN"/>
    <property type="match status" value="1"/>
</dbReference>
<accession>A0A1Z5HV54</accession>
<dbReference type="Pfam" id="PF00355">
    <property type="entry name" value="Rieske"/>
    <property type="match status" value="1"/>
</dbReference>
<dbReference type="PROSITE" id="PS51379">
    <property type="entry name" value="4FE4S_FER_2"/>
    <property type="match status" value="1"/>
</dbReference>
<dbReference type="InterPro" id="IPR036922">
    <property type="entry name" value="Rieske_2Fe-2S_sf"/>
</dbReference>
<evidence type="ECO:0000259" key="14">
    <source>
        <dbReference type="PROSITE" id="PS51379"/>
    </source>
</evidence>
<dbReference type="InterPro" id="IPR050573">
    <property type="entry name" value="SDH/FRD_Iron-Sulfur"/>
</dbReference>
<dbReference type="AlphaFoldDB" id="A0A1Z5HV54"/>
<dbReference type="RefSeq" id="WP_088554404.1">
    <property type="nucleotide sequence ID" value="NZ_BDGJ01000122.1"/>
</dbReference>
<evidence type="ECO:0000259" key="12">
    <source>
        <dbReference type="PROSITE" id="PS51085"/>
    </source>
</evidence>
<keyword evidence="6" id="KW-0560">Oxidoreductase</keyword>
<dbReference type="GO" id="GO:0008177">
    <property type="term" value="F:succinate dehydrogenase (quinone) activity"/>
    <property type="evidence" value="ECO:0007669"/>
    <property type="project" value="UniProtKB-EC"/>
</dbReference>
<keyword evidence="7 10" id="KW-0408">Iron</keyword>
<dbReference type="InterPro" id="IPR017941">
    <property type="entry name" value="Rieske_2Fe-2S"/>
</dbReference>
<evidence type="ECO:0000256" key="5">
    <source>
        <dbReference type="ARBA" id="ARBA00022723"/>
    </source>
</evidence>
<dbReference type="NCBIfam" id="NF004616">
    <property type="entry name" value="PRK05950.1"/>
    <property type="match status" value="1"/>
</dbReference>
<comment type="pathway">
    <text evidence="1">Carbohydrate metabolism; tricarboxylic acid cycle.</text>
</comment>
<feature type="domain" description="2Fe-2S ferredoxin-type" evidence="12">
    <location>
        <begin position="13"/>
        <end position="92"/>
    </location>
</feature>
<proteinExistence type="inferred from homology"/>
<dbReference type="Gene3D" id="3.10.20.30">
    <property type="match status" value="1"/>
</dbReference>
<comment type="cofactor">
    <cofactor evidence="10">
        <name>[2Fe-2S] cluster</name>
        <dbReference type="ChEBI" id="CHEBI:190135"/>
    </cofactor>
    <text evidence="10">Binds 1 [2Fe-2S] cluster.</text>
</comment>
<dbReference type="Gene3D" id="2.102.10.10">
    <property type="entry name" value="Rieske [2Fe-2S] iron-sulphur domain"/>
    <property type="match status" value="1"/>
</dbReference>
<dbReference type="GO" id="GO:0004497">
    <property type="term" value="F:monooxygenase activity"/>
    <property type="evidence" value="ECO:0007669"/>
    <property type="project" value="UniProtKB-ARBA"/>
</dbReference>
<evidence type="ECO:0000256" key="2">
    <source>
        <dbReference type="ARBA" id="ARBA00009433"/>
    </source>
</evidence>
<dbReference type="GO" id="GO:0006099">
    <property type="term" value="P:tricarboxylic acid cycle"/>
    <property type="evidence" value="ECO:0007669"/>
    <property type="project" value="InterPro"/>
</dbReference>
<dbReference type="EC" id="1.3.5.1" evidence="10"/>
<dbReference type="GO" id="GO:0016020">
    <property type="term" value="C:membrane"/>
    <property type="evidence" value="ECO:0007669"/>
    <property type="project" value="InterPro"/>
</dbReference>
<evidence type="ECO:0000256" key="3">
    <source>
        <dbReference type="ARBA" id="ARBA00022485"/>
    </source>
</evidence>
<dbReference type="Pfam" id="PF13085">
    <property type="entry name" value="Fer2_3"/>
    <property type="match status" value="1"/>
</dbReference>
<feature type="domain" description="Rieske" evidence="13">
    <location>
        <begin position="347"/>
        <end position="438"/>
    </location>
</feature>
<dbReference type="GO" id="GO:0009055">
    <property type="term" value="F:electron transfer activity"/>
    <property type="evidence" value="ECO:0007669"/>
    <property type="project" value="InterPro"/>
</dbReference>
<dbReference type="InterPro" id="IPR004489">
    <property type="entry name" value="Succ_DH/fum_Rdtase_Fe-S"/>
</dbReference>
<dbReference type="GO" id="GO:0046872">
    <property type="term" value="F:metal ion binding"/>
    <property type="evidence" value="ECO:0007669"/>
    <property type="project" value="UniProtKB-KW"/>
</dbReference>
<comment type="similarity">
    <text evidence="2 10">Belongs to the succinate dehydrogenase/fumarate reductase iron-sulfur protein family.</text>
</comment>
<keyword evidence="16" id="KW-1185">Reference proteome</keyword>
<feature type="compositionally biased region" description="Basic and acidic residues" evidence="11">
    <location>
        <begin position="258"/>
        <end position="288"/>
    </location>
</feature>
<gene>
    <name evidence="15" type="ORF">KKC1_23540</name>
</gene>
<dbReference type="Pfam" id="PF13183">
    <property type="entry name" value="Fer4_8"/>
    <property type="match status" value="1"/>
</dbReference>
<dbReference type="SUPFAM" id="SSF50022">
    <property type="entry name" value="ISP domain"/>
    <property type="match status" value="1"/>
</dbReference>
<dbReference type="GO" id="GO:0051538">
    <property type="term" value="F:3 iron, 4 sulfur cluster binding"/>
    <property type="evidence" value="ECO:0007669"/>
    <property type="project" value="UniProtKB-KW"/>
</dbReference>
<sequence>MPQVLIKVFRCNPKISTETKWDTFYVETYKNMTVLDALFEILRAKDATVSFRCSCRLGMCGSCAMVINGKERLACRTKVADLGDTITVKPLNNLPIIKDLVVDMEPFFQKYESIIPYFIGKDDEVAKTPSRSPARRLIDDMLDCITCGACYSACSMVAFDKEYLGPAALNRAYCLLADDRDAAFEERFRRINHEHGIWRCHTQFDCMEVCPKNIIPTWSIQQLKNEAVLRGLSRYRKIEEGRGAPMGEEMAGRQQRNNQREKQKLEINSKGHGLEGKRNFSKETTDEASEKAVSRKEFLKKVALSLVGITSISPLLIGIRSTLSPVTVSEAKQPWISLGDINQYEEGKPTLTTFEHPLKSGKSIRRSVYVLRESNEVVVYDAACTHLGCPVRWNEEAQMFFSPCHGGVFNKKGEVVAGPPPRPLDRYECEVRNNELFIKDFLRA</sequence>
<evidence type="ECO:0000256" key="9">
    <source>
        <dbReference type="ARBA" id="ARBA00023157"/>
    </source>
</evidence>
<evidence type="ECO:0000256" key="10">
    <source>
        <dbReference type="RuleBase" id="RU361237"/>
    </source>
</evidence>
<dbReference type="EMBL" id="BDGJ01000122">
    <property type="protein sequence ID" value="GAW93215.1"/>
    <property type="molecule type" value="Genomic_DNA"/>
</dbReference>
<dbReference type="GO" id="GO:0016705">
    <property type="term" value="F:oxidoreductase activity, acting on paired donors, with incorporation or reduction of molecular oxygen"/>
    <property type="evidence" value="ECO:0007669"/>
    <property type="project" value="UniProtKB-ARBA"/>
</dbReference>
<dbReference type="PRINTS" id="PR00162">
    <property type="entry name" value="RIESKE"/>
</dbReference>
<dbReference type="InterPro" id="IPR012675">
    <property type="entry name" value="Beta-grasp_dom_sf"/>
</dbReference>
<dbReference type="GO" id="GO:0022904">
    <property type="term" value="P:respiratory electron transport chain"/>
    <property type="evidence" value="ECO:0007669"/>
    <property type="project" value="TreeGrafter"/>
</dbReference>
<dbReference type="GO" id="GO:0051537">
    <property type="term" value="F:2 iron, 2 sulfur cluster binding"/>
    <property type="evidence" value="ECO:0007669"/>
    <property type="project" value="UniProtKB-KW"/>
</dbReference>
<dbReference type="InterPro" id="IPR006058">
    <property type="entry name" value="2Fe2S_fd_BS"/>
</dbReference>
<dbReference type="SUPFAM" id="SSF54292">
    <property type="entry name" value="2Fe-2S ferredoxin-like"/>
    <property type="match status" value="1"/>
</dbReference>
<dbReference type="CDD" id="cd00207">
    <property type="entry name" value="fer2"/>
    <property type="match status" value="1"/>
</dbReference>
<keyword evidence="3 10" id="KW-0004">4Fe-4S</keyword>
<dbReference type="GO" id="GO:0051539">
    <property type="term" value="F:4 iron, 4 sulfur cluster binding"/>
    <property type="evidence" value="ECO:0007669"/>
    <property type="project" value="UniProtKB-KW"/>
</dbReference>
<organism evidence="15 16">
    <name type="scientific">Calderihabitans maritimus</name>
    <dbReference type="NCBI Taxonomy" id="1246530"/>
    <lineage>
        <taxon>Bacteria</taxon>
        <taxon>Bacillati</taxon>
        <taxon>Bacillota</taxon>
        <taxon>Clostridia</taxon>
        <taxon>Neomoorellales</taxon>
        <taxon>Calderihabitantaceae</taxon>
        <taxon>Calderihabitans</taxon>
    </lineage>
</organism>
<dbReference type="CDD" id="cd03467">
    <property type="entry name" value="Rieske"/>
    <property type="match status" value="1"/>
</dbReference>
<dbReference type="InterPro" id="IPR009051">
    <property type="entry name" value="Helical_ferredxn"/>
</dbReference>
<name>A0A1Z5HV54_9FIRM</name>
<dbReference type="InterPro" id="IPR036010">
    <property type="entry name" value="2Fe-2S_ferredoxin-like_sf"/>
</dbReference>
<dbReference type="Gene3D" id="1.10.1060.10">
    <property type="entry name" value="Alpha-helical ferredoxin"/>
    <property type="match status" value="1"/>
</dbReference>
<dbReference type="PROSITE" id="PS51085">
    <property type="entry name" value="2FE2S_FER_2"/>
    <property type="match status" value="1"/>
</dbReference>
<evidence type="ECO:0000313" key="16">
    <source>
        <dbReference type="Proteomes" id="UP000197032"/>
    </source>
</evidence>
<evidence type="ECO:0000256" key="1">
    <source>
        <dbReference type="ARBA" id="ARBA00005163"/>
    </source>
</evidence>
<dbReference type="SUPFAM" id="SSF46548">
    <property type="entry name" value="alpha-helical ferredoxin"/>
    <property type="match status" value="1"/>
</dbReference>
<evidence type="ECO:0000256" key="7">
    <source>
        <dbReference type="ARBA" id="ARBA00023004"/>
    </source>
</evidence>
<dbReference type="InterPro" id="IPR005805">
    <property type="entry name" value="Rieske_Fe-S_prot_C"/>
</dbReference>
<comment type="caution">
    <text evidence="15">The sequence shown here is derived from an EMBL/GenBank/DDBJ whole genome shotgun (WGS) entry which is preliminary data.</text>
</comment>
<feature type="region of interest" description="Disordered" evidence="11">
    <location>
        <begin position="243"/>
        <end position="288"/>
    </location>
</feature>
<protein>
    <recommendedName>
        <fullName evidence="10">Fumarate reductase iron-sulfur subunit</fullName>
        <ecNumber evidence="10">1.3.5.1</ecNumber>
    </recommendedName>
</protein>
<feature type="domain" description="4Fe-4S ferredoxin-type" evidence="14">
    <location>
        <begin position="134"/>
        <end position="164"/>
    </location>
</feature>
<reference evidence="16" key="1">
    <citation type="journal article" date="2017" name="Appl. Environ. Microbiol.">
        <title>Genomic analysis of Calderihabitans maritimus KKC1, a thermophilic hydrogenogenic carboxydotrophic bacterium isolated from marine sediment.</title>
        <authorList>
            <person name="Omae K."/>
            <person name="Yoneda Y."/>
            <person name="Fukuyama Y."/>
            <person name="Yoshida T."/>
            <person name="Sako Y."/>
        </authorList>
    </citation>
    <scope>NUCLEOTIDE SEQUENCE [LARGE SCALE GENOMIC DNA]</scope>
    <source>
        <strain evidence="16">KKC1</strain>
    </source>
</reference>
<dbReference type="InterPro" id="IPR001041">
    <property type="entry name" value="2Fe-2S_ferredoxin-type"/>
</dbReference>
<keyword evidence="9" id="KW-1015">Disulfide bond</keyword>
<dbReference type="NCBIfam" id="TIGR00384">
    <property type="entry name" value="dhsB"/>
    <property type="match status" value="1"/>
</dbReference>
<dbReference type="Proteomes" id="UP000197032">
    <property type="component" value="Unassembled WGS sequence"/>
</dbReference>
<keyword evidence="4 10" id="KW-0001">2Fe-2S</keyword>
<comment type="cofactor">
    <cofactor evidence="10">
        <name>[3Fe-4S] cluster</name>
        <dbReference type="ChEBI" id="CHEBI:21137"/>
    </cofactor>
    <text evidence="10">Binds 1 [3Fe-4S] cluster.</text>
</comment>
<evidence type="ECO:0000256" key="6">
    <source>
        <dbReference type="ARBA" id="ARBA00023002"/>
    </source>
</evidence>
<evidence type="ECO:0000313" key="15">
    <source>
        <dbReference type="EMBL" id="GAW93215.1"/>
    </source>
</evidence>
<keyword evidence="5 10" id="KW-0479">Metal-binding</keyword>
<dbReference type="PROSITE" id="PS51296">
    <property type="entry name" value="RIESKE"/>
    <property type="match status" value="1"/>
</dbReference>
<comment type="cofactor">
    <cofactor evidence="10">
        <name>[4Fe-4S] cluster</name>
        <dbReference type="ChEBI" id="CHEBI:49883"/>
    </cofactor>
    <text evidence="10">Binds 1 [4Fe-4S] cluster.</text>
</comment>
<dbReference type="InterPro" id="IPR017896">
    <property type="entry name" value="4Fe4S_Fe-S-bd"/>
</dbReference>
<dbReference type="OrthoDB" id="9804391at2"/>
<evidence type="ECO:0000256" key="4">
    <source>
        <dbReference type="ARBA" id="ARBA00022714"/>
    </source>
</evidence>
<comment type="catalytic activity">
    <reaction evidence="10">
        <text>a menaquinone + succinate = a menaquinol + fumarate</text>
        <dbReference type="Rhea" id="RHEA:27834"/>
        <dbReference type="Rhea" id="RHEA-COMP:9537"/>
        <dbReference type="Rhea" id="RHEA-COMP:9539"/>
        <dbReference type="ChEBI" id="CHEBI:16374"/>
        <dbReference type="ChEBI" id="CHEBI:18151"/>
        <dbReference type="ChEBI" id="CHEBI:29806"/>
        <dbReference type="ChEBI" id="CHEBI:30031"/>
        <dbReference type="EC" id="1.3.5.1"/>
    </reaction>
</comment>
<evidence type="ECO:0000256" key="8">
    <source>
        <dbReference type="ARBA" id="ARBA00023014"/>
    </source>
</evidence>
<keyword evidence="8 10" id="KW-0411">Iron-sulfur</keyword>
<dbReference type="FunFam" id="1.10.1060.10:FF:000003">
    <property type="entry name" value="Succinate dehydrogenase iron-sulfur subunit"/>
    <property type="match status" value="1"/>
</dbReference>
<evidence type="ECO:0000259" key="13">
    <source>
        <dbReference type="PROSITE" id="PS51296"/>
    </source>
</evidence>
<dbReference type="PROSITE" id="PS00197">
    <property type="entry name" value="2FE2S_FER_1"/>
    <property type="match status" value="1"/>
</dbReference>
<evidence type="ECO:0000256" key="11">
    <source>
        <dbReference type="SAM" id="MobiDB-lite"/>
    </source>
</evidence>
<keyword evidence="10" id="KW-0003">3Fe-4S</keyword>
<dbReference type="PANTHER" id="PTHR11921:SF29">
    <property type="entry name" value="SUCCINATE DEHYDROGENASE [UBIQUINONE] IRON-SULFUR SUBUNIT, MITOCHONDRIAL"/>
    <property type="match status" value="1"/>
</dbReference>